<name>A0A8K1LDA1_9PASS</name>
<dbReference type="Pfam" id="PF00098">
    <property type="entry name" value="zf-CCHC"/>
    <property type="match status" value="1"/>
</dbReference>
<accession>A0A8K1LDA1</accession>
<sequence length="191" mass="20426">PPGASLVTMIKHVVKEENLAWVQAAIGAAMAPIPAAVGAAVAEVMALQNRNIHSQPRGPCWVCGRKGHIARSCSQNKKQGNGRGREQSGRMGLHRNPAVAGRGLDLSGPVPWPGPVPTQVWAPWHRDNPLARRLGLNNSFTGLGDTGTDEWPLEWPLVPSTVIVADAGGQQIPWQSTKELQIIRLEGKTAT</sequence>
<gene>
    <name evidence="5" type="ORF">HGM15179_017536</name>
</gene>
<reference evidence="5" key="1">
    <citation type="submission" date="2019-04" db="EMBL/GenBank/DDBJ databases">
        <title>Genome assembly of Zosterops borbonicus 15179.</title>
        <authorList>
            <person name="Leroy T."/>
            <person name="Anselmetti Y."/>
            <person name="Tilak M.-K."/>
            <person name="Nabholz B."/>
        </authorList>
    </citation>
    <scope>NUCLEOTIDE SEQUENCE</scope>
    <source>
        <strain evidence="5">HGM_15179</strain>
        <tissue evidence="5">Muscle</tissue>
    </source>
</reference>
<dbReference type="InterPro" id="IPR001878">
    <property type="entry name" value="Znf_CCHC"/>
</dbReference>
<keyword evidence="3" id="KW-0472">Membrane</keyword>
<organism evidence="5 6">
    <name type="scientific">Zosterops borbonicus</name>
    <dbReference type="NCBI Taxonomy" id="364589"/>
    <lineage>
        <taxon>Eukaryota</taxon>
        <taxon>Metazoa</taxon>
        <taxon>Chordata</taxon>
        <taxon>Craniata</taxon>
        <taxon>Vertebrata</taxon>
        <taxon>Euteleostomi</taxon>
        <taxon>Archelosauria</taxon>
        <taxon>Archosauria</taxon>
        <taxon>Dinosauria</taxon>
        <taxon>Saurischia</taxon>
        <taxon>Theropoda</taxon>
        <taxon>Coelurosauria</taxon>
        <taxon>Aves</taxon>
        <taxon>Neognathae</taxon>
        <taxon>Neoaves</taxon>
        <taxon>Telluraves</taxon>
        <taxon>Australaves</taxon>
        <taxon>Passeriformes</taxon>
        <taxon>Sylvioidea</taxon>
        <taxon>Zosteropidae</taxon>
        <taxon>Zosterops</taxon>
    </lineage>
</organism>
<comment type="caution">
    <text evidence="5">The sequence shown here is derived from an EMBL/GenBank/DDBJ whole genome shotgun (WGS) entry which is preliminary data.</text>
</comment>
<evidence type="ECO:0000259" key="4">
    <source>
        <dbReference type="PROSITE" id="PS50158"/>
    </source>
</evidence>
<feature type="non-terminal residue" evidence="5">
    <location>
        <position position="191"/>
    </location>
</feature>
<feature type="region of interest" description="Disordered" evidence="2">
    <location>
        <begin position="72"/>
        <end position="96"/>
    </location>
</feature>
<feature type="transmembrane region" description="Helical" evidence="3">
    <location>
        <begin position="20"/>
        <end position="47"/>
    </location>
</feature>
<evidence type="ECO:0000256" key="1">
    <source>
        <dbReference type="PROSITE-ProRule" id="PRU00047"/>
    </source>
</evidence>
<feature type="non-terminal residue" evidence="5">
    <location>
        <position position="1"/>
    </location>
</feature>
<dbReference type="PROSITE" id="PS50158">
    <property type="entry name" value="ZF_CCHC"/>
    <property type="match status" value="1"/>
</dbReference>
<keyword evidence="3" id="KW-0812">Transmembrane</keyword>
<dbReference type="EMBL" id="SWJQ01001038">
    <property type="protein sequence ID" value="TRZ09572.1"/>
    <property type="molecule type" value="Genomic_DNA"/>
</dbReference>
<dbReference type="SMART" id="SM00343">
    <property type="entry name" value="ZnF_C2HC"/>
    <property type="match status" value="1"/>
</dbReference>
<protein>
    <recommendedName>
        <fullName evidence="4">CCHC-type domain-containing protein</fullName>
    </recommendedName>
</protein>
<dbReference type="InterPro" id="IPR036875">
    <property type="entry name" value="Znf_CCHC_sf"/>
</dbReference>
<keyword evidence="6" id="KW-1185">Reference proteome</keyword>
<evidence type="ECO:0000256" key="2">
    <source>
        <dbReference type="SAM" id="MobiDB-lite"/>
    </source>
</evidence>
<keyword evidence="3" id="KW-1133">Transmembrane helix</keyword>
<proteinExistence type="predicted"/>
<dbReference type="AlphaFoldDB" id="A0A8K1LDA1"/>
<dbReference type="Proteomes" id="UP000796761">
    <property type="component" value="Unassembled WGS sequence"/>
</dbReference>
<dbReference type="SUPFAM" id="SSF57756">
    <property type="entry name" value="Retrovirus zinc finger-like domains"/>
    <property type="match status" value="1"/>
</dbReference>
<evidence type="ECO:0000313" key="6">
    <source>
        <dbReference type="Proteomes" id="UP000796761"/>
    </source>
</evidence>
<evidence type="ECO:0000313" key="5">
    <source>
        <dbReference type="EMBL" id="TRZ09572.1"/>
    </source>
</evidence>
<feature type="domain" description="CCHC-type" evidence="4">
    <location>
        <begin position="60"/>
        <end position="75"/>
    </location>
</feature>
<dbReference type="GO" id="GO:0003676">
    <property type="term" value="F:nucleic acid binding"/>
    <property type="evidence" value="ECO:0007669"/>
    <property type="project" value="InterPro"/>
</dbReference>
<keyword evidence="1" id="KW-0863">Zinc-finger</keyword>
<evidence type="ECO:0000256" key="3">
    <source>
        <dbReference type="SAM" id="Phobius"/>
    </source>
</evidence>
<dbReference type="GO" id="GO:0008270">
    <property type="term" value="F:zinc ion binding"/>
    <property type="evidence" value="ECO:0007669"/>
    <property type="project" value="UniProtKB-KW"/>
</dbReference>
<keyword evidence="1" id="KW-0862">Zinc</keyword>
<keyword evidence="1" id="KW-0479">Metal-binding</keyword>